<comment type="caution">
    <text evidence="2">The sequence shown here is derived from an EMBL/GenBank/DDBJ whole genome shotgun (WGS) entry which is preliminary data.</text>
</comment>
<feature type="compositionally biased region" description="Basic and acidic residues" evidence="1">
    <location>
        <begin position="33"/>
        <end position="61"/>
    </location>
</feature>
<protein>
    <submittedName>
        <fullName evidence="2">Uncharacterized protein</fullName>
    </submittedName>
</protein>
<evidence type="ECO:0000313" key="3">
    <source>
        <dbReference type="Proteomes" id="UP000250321"/>
    </source>
</evidence>
<accession>A0A314ZG58</accession>
<gene>
    <name evidence="2" type="ORF">Pyn_12912</name>
</gene>
<evidence type="ECO:0000313" key="2">
    <source>
        <dbReference type="EMBL" id="PQQ17590.1"/>
    </source>
</evidence>
<dbReference type="Proteomes" id="UP000250321">
    <property type="component" value="Unassembled WGS sequence"/>
</dbReference>
<dbReference type="EMBL" id="PJQY01000143">
    <property type="protein sequence ID" value="PQQ17590.1"/>
    <property type="molecule type" value="Genomic_DNA"/>
</dbReference>
<keyword evidence="3" id="KW-1185">Reference proteome</keyword>
<feature type="region of interest" description="Disordered" evidence="1">
    <location>
        <begin position="1"/>
        <end position="61"/>
    </location>
</feature>
<evidence type="ECO:0000256" key="1">
    <source>
        <dbReference type="SAM" id="MobiDB-lite"/>
    </source>
</evidence>
<sequence length="61" mass="6955">MEGRCEVLTKTQLRRLPRQVQFGQGRPGPGQRNKCEKQHTSPAKEVEKLAENSAKKPLLDR</sequence>
<feature type="compositionally biased region" description="Low complexity" evidence="1">
    <location>
        <begin position="18"/>
        <end position="32"/>
    </location>
</feature>
<dbReference type="AlphaFoldDB" id="A0A314ZG58"/>
<name>A0A314ZG58_PRUYE</name>
<proteinExistence type="predicted"/>
<organism evidence="2 3">
    <name type="scientific">Prunus yedoensis var. nudiflora</name>
    <dbReference type="NCBI Taxonomy" id="2094558"/>
    <lineage>
        <taxon>Eukaryota</taxon>
        <taxon>Viridiplantae</taxon>
        <taxon>Streptophyta</taxon>
        <taxon>Embryophyta</taxon>
        <taxon>Tracheophyta</taxon>
        <taxon>Spermatophyta</taxon>
        <taxon>Magnoliopsida</taxon>
        <taxon>eudicotyledons</taxon>
        <taxon>Gunneridae</taxon>
        <taxon>Pentapetalae</taxon>
        <taxon>rosids</taxon>
        <taxon>fabids</taxon>
        <taxon>Rosales</taxon>
        <taxon>Rosaceae</taxon>
        <taxon>Amygdaloideae</taxon>
        <taxon>Amygdaleae</taxon>
        <taxon>Prunus</taxon>
    </lineage>
</organism>
<reference evidence="2 3" key="1">
    <citation type="submission" date="2018-02" db="EMBL/GenBank/DDBJ databases">
        <title>Draft genome of wild Prunus yedoensis var. nudiflora.</title>
        <authorList>
            <person name="Baek S."/>
            <person name="Kim J.-H."/>
            <person name="Choi K."/>
            <person name="Kim G.-B."/>
            <person name="Cho A."/>
            <person name="Jang H."/>
            <person name="Shin C.-H."/>
            <person name="Yu H.-J."/>
            <person name="Mun J.-H."/>
        </authorList>
    </citation>
    <scope>NUCLEOTIDE SEQUENCE [LARGE SCALE GENOMIC DNA]</scope>
    <source>
        <strain evidence="3">cv. Jeju island</strain>
        <tissue evidence="2">Leaf</tissue>
    </source>
</reference>